<dbReference type="CDD" id="cd02440">
    <property type="entry name" value="AdoMet_MTases"/>
    <property type="match status" value="1"/>
</dbReference>
<sequence>MTNDYWSEAAKLRVEQIESGIDKTFHCVFLPLWKNRLAVHNTNCVLEVGAGTGHLAKRIYSQCSELEVIDSSAEMINVSRAVLQETNVKVIKADGKTYRPEANKKYTIIYSHMCFHTTSNLEQLVANIYNLLESNGSLLFSIPHPCFYEDYKRYFADSYDYYEEMFKTVKLNISTDPERFLGEVPFFHRPLEQYTDLLFQSNFCITGLKELSPKKEDISDTYPLWDKPRYLFIECKKLVPT</sequence>
<dbReference type="Gene3D" id="3.40.50.150">
    <property type="entry name" value="Vaccinia Virus protein VP39"/>
    <property type="match status" value="1"/>
</dbReference>
<dbReference type="Proteomes" id="UP000228621">
    <property type="component" value="Unassembled WGS sequence"/>
</dbReference>
<proteinExistence type="predicted"/>
<dbReference type="SUPFAM" id="SSF53335">
    <property type="entry name" value="S-adenosyl-L-methionine-dependent methyltransferases"/>
    <property type="match status" value="1"/>
</dbReference>
<dbReference type="InterPro" id="IPR041698">
    <property type="entry name" value="Methyltransf_25"/>
</dbReference>
<dbReference type="PANTHER" id="PTHR43861">
    <property type="entry name" value="TRANS-ACONITATE 2-METHYLTRANSFERASE-RELATED"/>
    <property type="match status" value="1"/>
</dbReference>
<dbReference type="EMBL" id="NKHF01000051">
    <property type="protein sequence ID" value="PCK31578.1"/>
    <property type="molecule type" value="Genomic_DNA"/>
</dbReference>
<dbReference type="OrthoDB" id="6681190at2"/>
<protein>
    <recommendedName>
        <fullName evidence="2">Methyltransferase domain-containing protein</fullName>
    </recommendedName>
</protein>
<dbReference type="Pfam" id="PF13649">
    <property type="entry name" value="Methyltransf_25"/>
    <property type="match status" value="1"/>
</dbReference>
<dbReference type="AlphaFoldDB" id="A0A2A5JQ83"/>
<reference evidence="4" key="1">
    <citation type="journal article" date="2019" name="Genome Announc.">
        <title>Draft Genome Sequence of Pseudoalteromonas piscicida Strain 36Y ROTHPW, an Hypersaline Seawater Isolate from the South Coast of Sonora, Mexico.</title>
        <authorList>
            <person name="Sanchez-Diaz R."/>
            <person name="Molina-Garza Z.J."/>
            <person name="Cruz-Suarez L.E."/>
            <person name="Selvin J."/>
            <person name="Kiran G.S."/>
            <person name="Ibarra-Gamez J.C."/>
            <person name="Gomez-Gil B."/>
            <person name="Galaviz-Silva L."/>
        </authorList>
    </citation>
    <scope>NUCLEOTIDE SEQUENCE [LARGE SCALE GENOMIC DNA]</scope>
    <source>
        <strain evidence="4">36Y_RITHPW</strain>
    </source>
</reference>
<accession>A0A2A5JQ83</accession>
<organism evidence="3 4">
    <name type="scientific">Pseudoalteromonas piscicida</name>
    <dbReference type="NCBI Taxonomy" id="43662"/>
    <lineage>
        <taxon>Bacteria</taxon>
        <taxon>Pseudomonadati</taxon>
        <taxon>Pseudomonadota</taxon>
        <taxon>Gammaproteobacteria</taxon>
        <taxon>Alteromonadales</taxon>
        <taxon>Pseudoalteromonadaceae</taxon>
        <taxon>Pseudoalteromonas</taxon>
    </lineage>
</organism>
<name>A0A2A5JQ83_PSEO7</name>
<dbReference type="RefSeq" id="WP_099642215.1">
    <property type="nucleotide sequence ID" value="NZ_NKHF01000051.1"/>
</dbReference>
<dbReference type="GO" id="GO:0016740">
    <property type="term" value="F:transferase activity"/>
    <property type="evidence" value="ECO:0007669"/>
    <property type="project" value="UniProtKB-KW"/>
</dbReference>
<keyword evidence="4" id="KW-1185">Reference proteome</keyword>
<gene>
    <name evidence="3" type="ORF">CEX98_11470</name>
</gene>
<evidence type="ECO:0000313" key="3">
    <source>
        <dbReference type="EMBL" id="PCK31578.1"/>
    </source>
</evidence>
<evidence type="ECO:0000313" key="4">
    <source>
        <dbReference type="Proteomes" id="UP000228621"/>
    </source>
</evidence>
<feature type="domain" description="Methyltransferase" evidence="2">
    <location>
        <begin position="45"/>
        <end position="136"/>
    </location>
</feature>
<evidence type="ECO:0000259" key="2">
    <source>
        <dbReference type="Pfam" id="PF13649"/>
    </source>
</evidence>
<comment type="caution">
    <text evidence="3">The sequence shown here is derived from an EMBL/GenBank/DDBJ whole genome shotgun (WGS) entry which is preliminary data.</text>
</comment>
<keyword evidence="1" id="KW-0808">Transferase</keyword>
<dbReference type="InterPro" id="IPR029063">
    <property type="entry name" value="SAM-dependent_MTases_sf"/>
</dbReference>
<evidence type="ECO:0000256" key="1">
    <source>
        <dbReference type="ARBA" id="ARBA00022679"/>
    </source>
</evidence>